<dbReference type="GeneTree" id="ENSGT00440000033870"/>
<accession>A0A3B3SMQ3</accession>
<sequence length="445" mass="48800">MRPQNNRTMSAASLSVPGIRSPLRGAFAHGSRCHVARSYWEQQHDLNNLCFGLDAAPAEFRLKSQQRVPVSDAYDGQSALPCSPQSPGAQRLPPKKFRPSHLTLTPSPELSSLSSPEGDQVVPSFQRLSVYEHTPPLTSGRGTKPLPPLPGPADLSSDEAMDNEVEFFTSTDESQRLVPESCAKPVAFRYGALSRRSFRGCGQINYAYYEGPSGGGVPEEEAPSSPQAPPPVTRQPATREVPRQHERPQRRLRRSHSGPVGSLNKPAGLRLSCTNPSTRAQDKPEVPPRIPIPPRPSKGADLRRWSAEVPSGGCSDEDKPPKVPPREPRSCGSPRTPSPKSLPIYINGVMPATQSFAPNPKYVSRALQRQHSLGSQTPRSPCILPIMENGKKASTTHYFLLPKRPVYLDGDKIDKFFKETDSESDSPSSLDWDCEARQKAHIHLV</sequence>
<reference evidence="2" key="1">
    <citation type="submission" date="2025-05" db="UniProtKB">
        <authorList>
            <consortium name="Ensembl"/>
        </authorList>
    </citation>
    <scope>IDENTIFICATION</scope>
</reference>
<protein>
    <submittedName>
        <fullName evidence="2">ERBB receptor feedback inhibitor 1</fullName>
    </submittedName>
</protein>
<feature type="region of interest" description="Disordered" evidence="1">
    <location>
        <begin position="133"/>
        <end position="157"/>
    </location>
</feature>
<organism evidence="2 3">
    <name type="scientific">Paramormyrops kingsleyae</name>
    <dbReference type="NCBI Taxonomy" id="1676925"/>
    <lineage>
        <taxon>Eukaryota</taxon>
        <taxon>Metazoa</taxon>
        <taxon>Chordata</taxon>
        <taxon>Craniata</taxon>
        <taxon>Vertebrata</taxon>
        <taxon>Euteleostomi</taxon>
        <taxon>Actinopterygii</taxon>
        <taxon>Neopterygii</taxon>
        <taxon>Teleostei</taxon>
        <taxon>Osteoglossocephala</taxon>
        <taxon>Osteoglossomorpha</taxon>
        <taxon>Osteoglossiformes</taxon>
        <taxon>Mormyridae</taxon>
        <taxon>Paramormyrops</taxon>
    </lineage>
</organism>
<dbReference type="Ensembl" id="ENSPKIT00000012474.1">
    <property type="protein sequence ID" value="ENSPKIP00000031623.1"/>
    <property type="gene ID" value="ENSPKIG00000012030.1"/>
</dbReference>
<dbReference type="PANTHER" id="PTHR14254">
    <property type="entry name" value="GENE 33 POLYPEPTIDE"/>
    <property type="match status" value="1"/>
</dbReference>
<feature type="compositionally biased region" description="Basic and acidic residues" evidence="1">
    <location>
        <begin position="240"/>
        <end position="249"/>
    </location>
</feature>
<feature type="compositionally biased region" description="Low complexity" evidence="1">
    <location>
        <begin position="100"/>
        <end position="117"/>
    </location>
</feature>
<keyword evidence="3" id="KW-1185">Reference proteome</keyword>
<dbReference type="PANTHER" id="PTHR14254:SF5">
    <property type="entry name" value="ERBB RECEPTOR FEEDBACK INHIBITOR 1"/>
    <property type="match status" value="1"/>
</dbReference>
<name>A0A3B3SMQ3_9TELE</name>
<proteinExistence type="predicted"/>
<dbReference type="AlphaFoldDB" id="A0A3B3SMQ3"/>
<feature type="region of interest" description="Disordered" evidence="1">
    <location>
        <begin position="72"/>
        <end position="119"/>
    </location>
</feature>
<dbReference type="InterPro" id="IPR052112">
    <property type="entry name" value="EGFR_SigReg_Kinase"/>
</dbReference>
<evidence type="ECO:0000313" key="3">
    <source>
        <dbReference type="Proteomes" id="UP000261540"/>
    </source>
</evidence>
<dbReference type="GO" id="GO:0045616">
    <property type="term" value="P:regulation of keratinocyte differentiation"/>
    <property type="evidence" value="ECO:0007669"/>
    <property type="project" value="TreeGrafter"/>
</dbReference>
<dbReference type="GO" id="GO:0042059">
    <property type="term" value="P:negative regulation of epidermal growth factor receptor signaling pathway"/>
    <property type="evidence" value="ECO:0007669"/>
    <property type="project" value="TreeGrafter"/>
</dbReference>
<feature type="compositionally biased region" description="Basic and acidic residues" evidence="1">
    <location>
        <begin position="316"/>
        <end position="329"/>
    </location>
</feature>
<feature type="compositionally biased region" description="Pro residues" evidence="1">
    <location>
        <begin position="287"/>
        <end position="296"/>
    </location>
</feature>
<dbReference type="Ensembl" id="ENSPKIT00000012459.1">
    <property type="protein sequence ID" value="ENSPKIP00000031611.1"/>
    <property type="gene ID" value="ENSPKIG00000012030.1"/>
</dbReference>
<evidence type="ECO:0000256" key="1">
    <source>
        <dbReference type="SAM" id="MobiDB-lite"/>
    </source>
</evidence>
<evidence type="ECO:0000313" key="2">
    <source>
        <dbReference type="Ensembl" id="ENSPKIP00000031623.1"/>
    </source>
</evidence>
<feature type="region of interest" description="Disordered" evidence="1">
    <location>
        <begin position="214"/>
        <end position="340"/>
    </location>
</feature>
<dbReference type="OrthoDB" id="9931672at2759"/>
<dbReference type="Proteomes" id="UP000261540">
    <property type="component" value="Unplaced"/>
</dbReference>